<evidence type="ECO:0000256" key="1">
    <source>
        <dbReference type="SAM" id="MobiDB-lite"/>
    </source>
</evidence>
<evidence type="ECO:0000313" key="4">
    <source>
        <dbReference type="WBParaSite" id="ACRNAN_scaffold800.g31259.t1"/>
    </source>
</evidence>
<dbReference type="SUPFAM" id="SSF53300">
    <property type="entry name" value="vWA-like"/>
    <property type="match status" value="1"/>
</dbReference>
<dbReference type="GO" id="GO:0032039">
    <property type="term" value="C:integrator complex"/>
    <property type="evidence" value="ECO:0007669"/>
    <property type="project" value="TreeGrafter"/>
</dbReference>
<dbReference type="InterPro" id="IPR002035">
    <property type="entry name" value="VWF_A"/>
</dbReference>
<sequence>MTIIVFLVDTSASMAMKTYMGTTVLDFARKTIEEFLKQLTIRQSRDQQRDRYMLMTFDEYPNNVKVGWKEGVTIFNEQLKNLKANGITTFGPAFGAALRFINLNRMQIGLENYGFGRNPTYTDPVVFVAITDGSSLSDPTFGAVDEIKFSKPTSVGNELTEEPFRWDQRLFSIVLSACVEMIVQKIQMNGVLIKLEKYGPDPLPVQNGVITNGESESDVIKSRQIQFPESAWRSQLVMVLRANKFVSSSSTGFWPIPEAFWPDSNATALPPRRAHPIVLFKCEQTEPIINTEFPFDKYELEYCALTQYILERKQPNLCWQVFVSNSSKQSNTTGGLGHPFGYLKVSSNMQSVTLVILPYNYPMLMSILEESKDKRIRSEIWRTKMAHYFNTVPPYYISALKKHLKKLNISHPIIDDPVKDQVYSQQVITHLTKIKYIGKEEFDGACAAVARAIQDVLKGEADRIRNLVPVKKSTRRIKSEKKGKYQPLAITQAMSKYAHVYEERFKDYKISIMDPKMKPPPSMQFLNAFDIERPNMLGQMAKMSLNLEMQLKNSKMQLLEGGKPGTKIRLQHAEDLHNQLIGSMGDYQSYMQSLSRIGFAPLRELEPSTARPHAFGNPFKLDKKNMTIDEVGEANSSLPNITKTPADRQERQQVSAERSQRRRRKQGPLDPTALETWRRRRRSMSMYSSDMSETSSITSDISDISSLDDEMTIISHGVVQNGFITPERVDETVDDFARFSPEPDKKGKKKQAMNGFNAKLPGLKTSASIDLIDEGEIIEIPMKRARLDTPRTPTMSSESFPAKQENLKKLHDTKFELSQIVKRVGNHSLHLFLLPLRFALREAERFKNSSLMSSLTHDVNRLAKKAEAERNAKNNSKDLISDILGH</sequence>
<dbReference type="InterPro" id="IPR057413">
    <property type="entry name" value="Beta-barrel_INTS6"/>
</dbReference>
<name>A0A914EHY2_9BILA</name>
<dbReference type="Pfam" id="PF25462">
    <property type="entry name" value="Beta-barrel_INTS6"/>
    <property type="match status" value="1"/>
</dbReference>
<dbReference type="Gene3D" id="3.40.50.410">
    <property type="entry name" value="von Willebrand factor, type A domain"/>
    <property type="match status" value="1"/>
</dbReference>
<feature type="compositionally biased region" description="Polar residues" evidence="1">
    <location>
        <begin position="634"/>
        <end position="643"/>
    </location>
</feature>
<dbReference type="PANTHER" id="PTHR12957">
    <property type="entry name" value="DEAD/H BOX POLYPEPTIDE 26/DICE1-RELATED"/>
    <property type="match status" value="1"/>
</dbReference>
<feature type="domain" description="VWFA" evidence="2">
    <location>
        <begin position="3"/>
        <end position="187"/>
    </location>
</feature>
<evidence type="ECO:0000313" key="3">
    <source>
        <dbReference type="Proteomes" id="UP000887540"/>
    </source>
</evidence>
<dbReference type="PROSITE" id="PS50234">
    <property type="entry name" value="VWFA"/>
    <property type="match status" value="1"/>
</dbReference>
<dbReference type="AlphaFoldDB" id="A0A914EHY2"/>
<keyword evidence="3" id="KW-1185">Reference proteome</keyword>
<reference evidence="4" key="1">
    <citation type="submission" date="2022-11" db="UniProtKB">
        <authorList>
            <consortium name="WormBaseParasite"/>
        </authorList>
    </citation>
    <scope>IDENTIFICATION</scope>
</reference>
<protein>
    <submittedName>
        <fullName evidence="4">VWFA domain-containing protein</fullName>
    </submittedName>
</protein>
<evidence type="ECO:0000259" key="2">
    <source>
        <dbReference type="PROSITE" id="PS50234"/>
    </source>
</evidence>
<dbReference type="CDD" id="cd00198">
    <property type="entry name" value="vWFA"/>
    <property type="match status" value="1"/>
</dbReference>
<dbReference type="Pfam" id="PF13519">
    <property type="entry name" value="VWA_2"/>
    <property type="match status" value="1"/>
</dbReference>
<accession>A0A914EHY2</accession>
<feature type="compositionally biased region" description="Low complexity" evidence="1">
    <location>
        <begin position="684"/>
        <end position="698"/>
    </location>
</feature>
<proteinExistence type="predicted"/>
<feature type="region of interest" description="Disordered" evidence="1">
    <location>
        <begin position="633"/>
        <end position="698"/>
    </location>
</feature>
<dbReference type="PANTHER" id="PTHR12957:SF2">
    <property type="entry name" value="INTEGRATOR COMPLEX SUBUNIT 6"/>
    <property type="match status" value="1"/>
</dbReference>
<dbReference type="InterPro" id="IPR036465">
    <property type="entry name" value="vWFA_dom_sf"/>
</dbReference>
<dbReference type="InterPro" id="IPR051113">
    <property type="entry name" value="Integrator_subunit6"/>
</dbReference>
<dbReference type="WBParaSite" id="ACRNAN_scaffold800.g31259.t1">
    <property type="protein sequence ID" value="ACRNAN_scaffold800.g31259.t1"/>
    <property type="gene ID" value="ACRNAN_scaffold800.g31259"/>
</dbReference>
<dbReference type="Proteomes" id="UP000887540">
    <property type="component" value="Unplaced"/>
</dbReference>
<dbReference type="GO" id="GO:0034472">
    <property type="term" value="P:snRNA 3'-end processing"/>
    <property type="evidence" value="ECO:0007669"/>
    <property type="project" value="TreeGrafter"/>
</dbReference>
<organism evidence="3 4">
    <name type="scientific">Acrobeloides nanus</name>
    <dbReference type="NCBI Taxonomy" id="290746"/>
    <lineage>
        <taxon>Eukaryota</taxon>
        <taxon>Metazoa</taxon>
        <taxon>Ecdysozoa</taxon>
        <taxon>Nematoda</taxon>
        <taxon>Chromadorea</taxon>
        <taxon>Rhabditida</taxon>
        <taxon>Tylenchina</taxon>
        <taxon>Cephalobomorpha</taxon>
        <taxon>Cephaloboidea</taxon>
        <taxon>Cephalobidae</taxon>
        <taxon>Acrobeloides</taxon>
    </lineage>
</organism>